<dbReference type="GO" id="GO:0005615">
    <property type="term" value="C:extracellular space"/>
    <property type="evidence" value="ECO:0007669"/>
    <property type="project" value="InterPro"/>
</dbReference>
<dbReference type="STRING" id="414004.CENSYa_0537"/>
<dbReference type="PATRIC" id="fig|414004.10.peg.490"/>
<dbReference type="PANTHER" id="PTHR11461">
    <property type="entry name" value="SERINE PROTEASE INHIBITOR, SERPIN"/>
    <property type="match status" value="1"/>
</dbReference>
<dbReference type="Proteomes" id="UP000000758">
    <property type="component" value="Chromosome"/>
</dbReference>
<organism evidence="3 4">
    <name type="scientific">Cenarchaeum symbiosum (strain A)</name>
    <dbReference type="NCBI Taxonomy" id="414004"/>
    <lineage>
        <taxon>Archaea</taxon>
        <taxon>Nitrososphaerota</taxon>
        <taxon>Candidatus Cenarchaeales</taxon>
        <taxon>Candidatus Cenarchaeaceae</taxon>
        <taxon>Candidatus Cenarchaeum</taxon>
    </lineage>
</organism>
<dbReference type="EMBL" id="DP000238">
    <property type="protein sequence ID" value="ABK77170.1"/>
    <property type="molecule type" value="Genomic_DNA"/>
</dbReference>
<evidence type="ECO:0000313" key="4">
    <source>
        <dbReference type="Proteomes" id="UP000000758"/>
    </source>
</evidence>
<reference evidence="3 4" key="1">
    <citation type="journal article" date="2006" name="Proc. Natl. Acad. Sci. U.S.A.">
        <title>Genomic analysis of the uncultivated marine crenarchaeote Cenarchaeum symbiosum.</title>
        <authorList>
            <person name="Hallam S.J."/>
            <person name="Konstantinidis K.T."/>
            <person name="Putnam N."/>
            <person name="Schleper C."/>
            <person name="Watanabe Y."/>
            <person name="Sugahara J."/>
            <person name="Preston C."/>
            <person name="de la Torre J."/>
            <person name="Richardson P.M."/>
            <person name="DeLong E.F."/>
        </authorList>
    </citation>
    <scope>NUCLEOTIDE SEQUENCE [LARGE SCALE GENOMIC DNA]</scope>
    <source>
        <strain evidence="4">A</strain>
    </source>
</reference>
<dbReference type="InterPro" id="IPR036186">
    <property type="entry name" value="Serpin_sf"/>
</dbReference>
<dbReference type="Pfam" id="PF00079">
    <property type="entry name" value="Serpin"/>
    <property type="match status" value="1"/>
</dbReference>
<sequence>MRRAYLAAAAVIIVAAAVGYAAFPASDIQDAPAPTGTGPPDLASLPVVSASEIESAVIPQEIADSNNGFAVDFYRQVSKEDGNIFFSPLSMYTAFSLLYEGASGEAAGELEDAFGFEPDAQARHNMTAHTIASINRDDPHAKLALANSLWPFVGNVRPEYLDVGRSTYLATIENPGDDPSMRINQWVSNITNGKITEVVGPDSFADPILAIVNAVYFKGTWEMQFPPEATKMDEWHGEGDAEANYMNVVGIFDYEEYDGLQVLRMPYEGGRLSMTVVLPEPGGMADLEESISEGQVADWTGSMLEREVSVSLPKFTASTNYDLIGYLKALGVHRIFEFKPPALAGIYGGDLSVRTAIHGAFVDINEEGTEAAAATIISAAITEPPRFNADRPFIFLIQDDESGTILFMGRVSNP</sequence>
<evidence type="ECO:0000259" key="2">
    <source>
        <dbReference type="SMART" id="SM00093"/>
    </source>
</evidence>
<feature type="domain" description="Serpin" evidence="2">
    <location>
        <begin position="71"/>
        <end position="414"/>
    </location>
</feature>
<dbReference type="AlphaFoldDB" id="A0RV03"/>
<keyword evidence="3" id="KW-0722">Serine protease inhibitor</keyword>
<dbReference type="HOGENOM" id="CLU_023330_0_3_2"/>
<dbReference type="GO" id="GO:0004867">
    <property type="term" value="F:serine-type endopeptidase inhibitor activity"/>
    <property type="evidence" value="ECO:0007669"/>
    <property type="project" value="InterPro"/>
</dbReference>
<protein>
    <submittedName>
        <fullName evidence="3">Serine protease inhibitor</fullName>
    </submittedName>
</protein>
<dbReference type="PANTHER" id="PTHR11461:SF211">
    <property type="entry name" value="GH10112P-RELATED"/>
    <property type="match status" value="1"/>
</dbReference>
<comment type="similarity">
    <text evidence="1">Belongs to the serpin family.</text>
</comment>
<dbReference type="CDD" id="cd19590">
    <property type="entry name" value="serpin_thermopin-like"/>
    <property type="match status" value="1"/>
</dbReference>
<dbReference type="InterPro" id="IPR042178">
    <property type="entry name" value="Serpin_sf_1"/>
</dbReference>
<dbReference type="InterPro" id="IPR042185">
    <property type="entry name" value="Serpin_sf_2"/>
</dbReference>
<keyword evidence="4" id="KW-1185">Reference proteome</keyword>
<dbReference type="KEGG" id="csy:CENSYa_0537"/>
<proteinExistence type="inferred from homology"/>
<keyword evidence="3" id="KW-0646">Protease inhibitor</keyword>
<dbReference type="InterPro" id="IPR023795">
    <property type="entry name" value="Serpin_CS"/>
</dbReference>
<gene>
    <name evidence="3" type="ordered locus">CENSYa_0537</name>
</gene>
<evidence type="ECO:0000256" key="1">
    <source>
        <dbReference type="RuleBase" id="RU000411"/>
    </source>
</evidence>
<dbReference type="Gene3D" id="2.30.39.10">
    <property type="entry name" value="Alpha-1-antitrypsin, domain 1"/>
    <property type="match status" value="1"/>
</dbReference>
<dbReference type="InterPro" id="IPR000215">
    <property type="entry name" value="Serpin_fam"/>
</dbReference>
<evidence type="ECO:0000313" key="3">
    <source>
        <dbReference type="EMBL" id="ABK77170.1"/>
    </source>
</evidence>
<dbReference type="SUPFAM" id="SSF56574">
    <property type="entry name" value="Serpins"/>
    <property type="match status" value="1"/>
</dbReference>
<dbReference type="InterPro" id="IPR023796">
    <property type="entry name" value="Serpin_dom"/>
</dbReference>
<accession>A0RV03</accession>
<name>A0RV03_CENSY</name>
<dbReference type="Gene3D" id="3.30.497.10">
    <property type="entry name" value="Antithrombin, subunit I, domain 2"/>
    <property type="match status" value="1"/>
</dbReference>
<dbReference type="PROSITE" id="PS00284">
    <property type="entry name" value="SERPIN"/>
    <property type="match status" value="1"/>
</dbReference>
<dbReference type="EnsemblBacteria" id="ABK77170">
    <property type="protein sequence ID" value="ABK77170"/>
    <property type="gene ID" value="CENSYa_0537"/>
</dbReference>
<dbReference type="SMART" id="SM00093">
    <property type="entry name" value="SERPIN"/>
    <property type="match status" value="1"/>
</dbReference>